<keyword evidence="5" id="KW-1185">Reference proteome</keyword>
<dbReference type="PIRSF" id="PIRSF002741">
    <property type="entry name" value="MppA"/>
    <property type="match status" value="1"/>
</dbReference>
<feature type="chain" id="PRO_5038639409" evidence="2">
    <location>
        <begin position="27"/>
        <end position="523"/>
    </location>
</feature>
<dbReference type="Gene3D" id="3.90.76.10">
    <property type="entry name" value="Dipeptide-binding Protein, Domain 1"/>
    <property type="match status" value="1"/>
</dbReference>
<dbReference type="PROSITE" id="PS51257">
    <property type="entry name" value="PROKAR_LIPOPROTEIN"/>
    <property type="match status" value="1"/>
</dbReference>
<dbReference type="GO" id="GO:1904680">
    <property type="term" value="F:peptide transmembrane transporter activity"/>
    <property type="evidence" value="ECO:0007669"/>
    <property type="project" value="TreeGrafter"/>
</dbReference>
<reference evidence="4 5" key="1">
    <citation type="submission" date="2016-10" db="EMBL/GenBank/DDBJ databases">
        <authorList>
            <person name="de Groot N.N."/>
        </authorList>
    </citation>
    <scope>NUCLEOTIDE SEQUENCE [LARGE SCALE GENOMIC DNA]</scope>
    <source>
        <strain evidence="4 5">APO</strain>
    </source>
</reference>
<dbReference type="InterPro" id="IPR000914">
    <property type="entry name" value="SBP_5_dom"/>
</dbReference>
<evidence type="ECO:0000256" key="2">
    <source>
        <dbReference type="SAM" id="SignalP"/>
    </source>
</evidence>
<dbReference type="PANTHER" id="PTHR30290:SF64">
    <property type="entry name" value="ABC TRANSPORTER PERIPLASMIC BINDING PROTEIN"/>
    <property type="match status" value="1"/>
</dbReference>
<evidence type="ECO:0000259" key="3">
    <source>
        <dbReference type="Pfam" id="PF00496"/>
    </source>
</evidence>
<dbReference type="Pfam" id="PF00496">
    <property type="entry name" value="SBP_bac_5"/>
    <property type="match status" value="1"/>
</dbReference>
<dbReference type="Proteomes" id="UP000199230">
    <property type="component" value="Unassembled WGS sequence"/>
</dbReference>
<keyword evidence="1 2" id="KW-0732">Signal</keyword>
<dbReference type="GO" id="GO:0015833">
    <property type="term" value="P:peptide transport"/>
    <property type="evidence" value="ECO:0007669"/>
    <property type="project" value="TreeGrafter"/>
</dbReference>
<dbReference type="InterPro" id="IPR039424">
    <property type="entry name" value="SBP_5"/>
</dbReference>
<sequence>MKKISKKMITLLMVTALLMTACGNPAESENGQQSVMEEEQRLIRLEGGDYGLPQPYATHSRGPGRYKVNLIFDKLVEKDENGYIPWLAKKWEMSEDGLEYHLILQEEVKWHDGKPFTAEDVAFTLEYARKYTPVVSSAQLLDENFIQEVNVMNDHEVVIRLGEPSPIFIEELFGISILPKHIWQDIEEPESFHEPESLIGTGPYELTHYEQEHGTYRFEAFDLFWGPEQKVDIIEFIPVSDSVLALRNEDIHLSDIPMDSLEYFQENERYQLVEKPGVWGYRLRFNMEEKPELKKKELRQAMAYAIDRHALVERIARGGGIPGSLGILPPDHRWHDAGVTAYDFSPDKAMRLLAENDIETENLSFELLTGEDQEVRMGELIREQLEDIGIEINLHSRDSQSRDQRIADGQYEMAIVGHGGWARDADYLRARFTTADSDWVNSVPGYHHPLLMDMLEEQILILDEEERKQKIKEIQYILAEEVPEIPLFLRTGYTVYNKEAYDGWMHVFDHHNMTHNKLSYLDY</sequence>
<dbReference type="Gene3D" id="3.10.105.10">
    <property type="entry name" value="Dipeptide-binding Protein, Domain 3"/>
    <property type="match status" value="1"/>
</dbReference>
<dbReference type="RefSeq" id="WP_242869999.1">
    <property type="nucleotide sequence ID" value="NZ_FNPV01000001.1"/>
</dbReference>
<protein>
    <submittedName>
        <fullName evidence="4">Peptide/nickel transport system substrate-binding protein</fullName>
    </submittedName>
</protein>
<dbReference type="GO" id="GO:0043190">
    <property type="term" value="C:ATP-binding cassette (ABC) transporter complex"/>
    <property type="evidence" value="ECO:0007669"/>
    <property type="project" value="InterPro"/>
</dbReference>
<dbReference type="Gene3D" id="3.40.190.10">
    <property type="entry name" value="Periplasmic binding protein-like II"/>
    <property type="match status" value="1"/>
</dbReference>
<evidence type="ECO:0000313" key="4">
    <source>
        <dbReference type="EMBL" id="SDY34379.1"/>
    </source>
</evidence>
<evidence type="ECO:0000256" key="1">
    <source>
        <dbReference type="ARBA" id="ARBA00022729"/>
    </source>
</evidence>
<dbReference type="GO" id="GO:0042597">
    <property type="term" value="C:periplasmic space"/>
    <property type="evidence" value="ECO:0007669"/>
    <property type="project" value="UniProtKB-ARBA"/>
</dbReference>
<dbReference type="PANTHER" id="PTHR30290">
    <property type="entry name" value="PERIPLASMIC BINDING COMPONENT OF ABC TRANSPORTER"/>
    <property type="match status" value="1"/>
</dbReference>
<dbReference type="EMBL" id="FNPV01000001">
    <property type="protein sequence ID" value="SDY34379.1"/>
    <property type="molecule type" value="Genomic_DNA"/>
</dbReference>
<feature type="domain" description="Solute-binding protein family 5" evidence="3">
    <location>
        <begin position="83"/>
        <end position="435"/>
    </location>
</feature>
<gene>
    <name evidence="4" type="ORF">SAMN05192546_101400</name>
</gene>
<feature type="signal peptide" evidence="2">
    <location>
        <begin position="1"/>
        <end position="26"/>
    </location>
</feature>
<dbReference type="SUPFAM" id="SSF53850">
    <property type="entry name" value="Periplasmic binding protein-like II"/>
    <property type="match status" value="1"/>
</dbReference>
<evidence type="ECO:0000313" key="5">
    <source>
        <dbReference type="Proteomes" id="UP000199230"/>
    </source>
</evidence>
<organism evidence="4 5">
    <name type="scientific">Tindallia californiensis</name>
    <dbReference type="NCBI Taxonomy" id="159292"/>
    <lineage>
        <taxon>Bacteria</taxon>
        <taxon>Bacillati</taxon>
        <taxon>Bacillota</taxon>
        <taxon>Clostridia</taxon>
        <taxon>Peptostreptococcales</taxon>
        <taxon>Tindalliaceae</taxon>
        <taxon>Tindallia</taxon>
    </lineage>
</organism>
<name>A0A1H3J4A6_9FIRM</name>
<proteinExistence type="predicted"/>
<dbReference type="STRING" id="159292.SAMN05192546_101400"/>
<dbReference type="InterPro" id="IPR030678">
    <property type="entry name" value="Peptide/Ni-bd"/>
</dbReference>
<dbReference type="AlphaFoldDB" id="A0A1H3J4A6"/>
<accession>A0A1H3J4A6</accession>